<dbReference type="EC" id="2.7.7.13" evidence="3"/>
<proteinExistence type="predicted"/>
<dbReference type="PANTHER" id="PTHR46390:SF1">
    <property type="entry name" value="MANNOSE-1-PHOSPHATE GUANYLYLTRANSFERASE"/>
    <property type="match status" value="1"/>
</dbReference>
<comment type="caution">
    <text evidence="3">The sequence shown here is derived from an EMBL/GenBank/DDBJ whole genome shotgun (WGS) entry which is preliminary data.</text>
</comment>
<protein>
    <submittedName>
        <fullName evidence="3">Mannose-1-phosphate guanylyltransferase</fullName>
        <ecNumber evidence="3">2.7.7.13</ecNumber>
    </submittedName>
</protein>
<name>A0ABU1P1G0_9BACL</name>
<dbReference type="SUPFAM" id="SSF53448">
    <property type="entry name" value="Nucleotide-diphospho-sugar transferases"/>
    <property type="match status" value="1"/>
</dbReference>
<dbReference type="Pfam" id="PF00483">
    <property type="entry name" value="NTP_transferase"/>
    <property type="match status" value="1"/>
</dbReference>
<dbReference type="CDD" id="cd02213">
    <property type="entry name" value="cupin_PMI_typeII_C"/>
    <property type="match status" value="1"/>
</dbReference>
<dbReference type="InterPro" id="IPR011051">
    <property type="entry name" value="RmlC_Cupin_sf"/>
</dbReference>
<dbReference type="GO" id="GO:0004475">
    <property type="term" value="F:mannose-1-phosphate guanylyltransferase (GTP) activity"/>
    <property type="evidence" value="ECO:0007669"/>
    <property type="project" value="UniProtKB-EC"/>
</dbReference>
<dbReference type="InterPro" id="IPR005835">
    <property type="entry name" value="NTP_transferase_dom"/>
</dbReference>
<dbReference type="EMBL" id="JAVDSB010000011">
    <property type="protein sequence ID" value="MDR6553585.1"/>
    <property type="molecule type" value="Genomic_DNA"/>
</dbReference>
<organism evidence="3 4">
    <name type="scientific">Paenibacillus qinlingensis</name>
    <dbReference type="NCBI Taxonomy" id="1837343"/>
    <lineage>
        <taxon>Bacteria</taxon>
        <taxon>Bacillati</taxon>
        <taxon>Bacillota</taxon>
        <taxon>Bacilli</taxon>
        <taxon>Bacillales</taxon>
        <taxon>Paenibacillaceae</taxon>
        <taxon>Paenibacillus</taxon>
    </lineage>
</organism>
<dbReference type="InterPro" id="IPR029044">
    <property type="entry name" value="Nucleotide-diphossugar_trans"/>
</dbReference>
<feature type="domain" description="Nucleotidyl transferase" evidence="1">
    <location>
        <begin position="3"/>
        <end position="266"/>
    </location>
</feature>
<keyword evidence="3" id="KW-0808">Transferase</keyword>
<dbReference type="Proteomes" id="UP001267290">
    <property type="component" value="Unassembled WGS sequence"/>
</dbReference>
<gene>
    <name evidence="3" type="ORF">J2736_004792</name>
</gene>
<reference evidence="3 4" key="1">
    <citation type="submission" date="2023-07" db="EMBL/GenBank/DDBJ databases">
        <title>Sorghum-associated microbial communities from plants grown in Nebraska, USA.</title>
        <authorList>
            <person name="Schachtman D."/>
        </authorList>
    </citation>
    <scope>NUCLEOTIDE SEQUENCE [LARGE SCALE GENOMIC DNA]</scope>
    <source>
        <strain evidence="3 4">CC258</strain>
    </source>
</reference>
<keyword evidence="3" id="KW-0548">Nucleotidyltransferase</keyword>
<dbReference type="Pfam" id="PF01050">
    <property type="entry name" value="MannoseP_isomer"/>
    <property type="match status" value="1"/>
</dbReference>
<dbReference type="InterPro" id="IPR001538">
    <property type="entry name" value="Man6P_isomerase-2_C"/>
</dbReference>
<dbReference type="InterPro" id="IPR014710">
    <property type="entry name" value="RmlC-like_jellyroll"/>
</dbReference>
<feature type="domain" description="Mannose-6-phosphate isomerase type II C-terminal" evidence="2">
    <location>
        <begin position="337"/>
        <end position="439"/>
    </location>
</feature>
<dbReference type="InterPro" id="IPR051161">
    <property type="entry name" value="Mannose-6P_isomerase_type2"/>
</dbReference>
<dbReference type="PANTHER" id="PTHR46390">
    <property type="entry name" value="MANNOSE-1-PHOSPHATE GUANYLYLTRANSFERASE"/>
    <property type="match status" value="1"/>
</dbReference>
<evidence type="ECO:0000259" key="2">
    <source>
        <dbReference type="Pfam" id="PF01050"/>
    </source>
</evidence>
<evidence type="ECO:0000313" key="3">
    <source>
        <dbReference type="EMBL" id="MDR6553585.1"/>
    </source>
</evidence>
<keyword evidence="4" id="KW-1185">Reference proteome</keyword>
<sequence>MKIVLLSGGSGSRLWPLSNDSRAKQFLKVLENDQGEKESMVQRVFCQLTKNRQKDDIIVATSSSQVEMLHSQIGTGVPIIIEPERRDTFPAIALACSYIYSVTEMDENEVVGIVSVDAYVHDRFYERVFELESLVKESDAEMALLGIKPTYASSKYGYLIPKSHHRYLEVDHFTEKPTEAYAEELIQLGSYWNSGVFAFPLKLIVNWLRRNDFPVIYDELLQRYSGLPKNSFDYEVVEHLRHIVALTYDGYWKDLGTWNTLTEEMSQSIIGNGRSSSDCENTHIINELDLPVKVLGISNAVVAVSADGILVTDKSASSRMKEMLTDGLFARPMYEERRWGWSRVLDYTKQEGVEILTRRLHIDAGKSLEYQQHLFRREMWTIISGKGKVILDGIQKKVAPGDVLEIPAGLKHALLAETNLEYIEVQIGSTLVEEDVVRLSYDWSNFEITV</sequence>
<dbReference type="Gene3D" id="2.60.120.10">
    <property type="entry name" value="Jelly Rolls"/>
    <property type="match status" value="1"/>
</dbReference>
<evidence type="ECO:0000313" key="4">
    <source>
        <dbReference type="Proteomes" id="UP001267290"/>
    </source>
</evidence>
<accession>A0ABU1P1G0</accession>
<dbReference type="Gene3D" id="3.90.550.10">
    <property type="entry name" value="Spore Coat Polysaccharide Biosynthesis Protein SpsA, Chain A"/>
    <property type="match status" value="1"/>
</dbReference>
<evidence type="ECO:0000259" key="1">
    <source>
        <dbReference type="Pfam" id="PF00483"/>
    </source>
</evidence>
<dbReference type="SUPFAM" id="SSF51182">
    <property type="entry name" value="RmlC-like cupins"/>
    <property type="match status" value="1"/>
</dbReference>
<dbReference type="RefSeq" id="WP_310501049.1">
    <property type="nucleotide sequence ID" value="NZ_JAVDSB010000011.1"/>
</dbReference>